<dbReference type="EMBL" id="JANDBC010000001">
    <property type="protein sequence ID" value="MCP9291845.1"/>
    <property type="molecule type" value="Genomic_DNA"/>
</dbReference>
<sequence>MAGHKLYSKSELDVSGLKVVVLRKNVKNLNLRVYPAECRVRISVPRRISDSEVATFVEDKLPWIQKHLAKYRKKPKPQPQKYTTGELHPVWGKDLELVVVERNKPPEVLVDGTKLKLFVRPGTDQQKRTSILKEWYREKLKQKIPELIEKWEPEMGVQVEEFGVKHMKTLWGTCNIRARRIWLNLELAKKRPELLEYVVVHEMVHLLERLHNKRFYGFMSRFLPNWKSLKNELNGKSQISDC</sequence>
<dbReference type="Gene3D" id="3.30.2010.10">
    <property type="entry name" value="Metalloproteases ('zincins'), catalytic domain"/>
    <property type="match status" value="1"/>
</dbReference>
<dbReference type="Pfam" id="PF01863">
    <property type="entry name" value="YgjP-like"/>
    <property type="match status" value="1"/>
</dbReference>
<gene>
    <name evidence="2" type="ORF">NM125_09690</name>
</gene>
<keyword evidence="3" id="KW-1185">Reference proteome</keyword>
<evidence type="ECO:0000259" key="1">
    <source>
        <dbReference type="Pfam" id="PF01863"/>
    </source>
</evidence>
<protein>
    <submittedName>
        <fullName evidence="2">M48 family metallopeptidase</fullName>
    </submittedName>
</protein>
<feature type="domain" description="YgjP-like metallopeptidase" evidence="1">
    <location>
        <begin position="28"/>
        <end position="234"/>
    </location>
</feature>
<reference evidence="2" key="1">
    <citation type="submission" date="2022-06" db="EMBL/GenBank/DDBJ databases">
        <title>Gracilimonas sp. CAU 1638 isolated from sea sediment.</title>
        <authorList>
            <person name="Kim W."/>
        </authorList>
    </citation>
    <scope>NUCLEOTIDE SEQUENCE</scope>
    <source>
        <strain evidence="2">CAU 1638</strain>
    </source>
</reference>
<dbReference type="CDD" id="cd07344">
    <property type="entry name" value="M48_yhfN_like"/>
    <property type="match status" value="1"/>
</dbReference>
<dbReference type="AlphaFoldDB" id="A0A9X2L410"/>
<evidence type="ECO:0000313" key="2">
    <source>
        <dbReference type="EMBL" id="MCP9291845.1"/>
    </source>
</evidence>
<dbReference type="PANTHER" id="PTHR30399:SF1">
    <property type="entry name" value="UTP PYROPHOSPHATASE"/>
    <property type="match status" value="1"/>
</dbReference>
<name>A0A9X2L410_9BACT</name>
<dbReference type="PANTHER" id="PTHR30399">
    <property type="entry name" value="UNCHARACTERIZED PROTEIN YGJP"/>
    <property type="match status" value="1"/>
</dbReference>
<accession>A0A9X2L410</accession>
<comment type="caution">
    <text evidence="2">The sequence shown here is derived from an EMBL/GenBank/DDBJ whole genome shotgun (WGS) entry which is preliminary data.</text>
</comment>
<organism evidence="2 3">
    <name type="scientific">Gracilimonas sediminicola</name>
    <dbReference type="NCBI Taxonomy" id="2952158"/>
    <lineage>
        <taxon>Bacteria</taxon>
        <taxon>Pseudomonadati</taxon>
        <taxon>Balneolota</taxon>
        <taxon>Balneolia</taxon>
        <taxon>Balneolales</taxon>
        <taxon>Balneolaceae</taxon>
        <taxon>Gracilimonas</taxon>
    </lineage>
</organism>
<dbReference type="InterPro" id="IPR053136">
    <property type="entry name" value="UTP_pyrophosphatase-like"/>
</dbReference>
<proteinExistence type="predicted"/>
<evidence type="ECO:0000313" key="3">
    <source>
        <dbReference type="Proteomes" id="UP001139125"/>
    </source>
</evidence>
<dbReference type="RefSeq" id="WP_255134707.1">
    <property type="nucleotide sequence ID" value="NZ_JANDBC010000001.1"/>
</dbReference>
<dbReference type="Proteomes" id="UP001139125">
    <property type="component" value="Unassembled WGS sequence"/>
</dbReference>
<dbReference type="InterPro" id="IPR002725">
    <property type="entry name" value="YgjP-like_metallopeptidase"/>
</dbReference>